<organism evidence="2">
    <name type="scientific">Chlorobaculum parvum</name>
    <dbReference type="NCBI Taxonomy" id="274539"/>
    <lineage>
        <taxon>Bacteria</taxon>
        <taxon>Pseudomonadati</taxon>
        <taxon>Chlorobiota</taxon>
        <taxon>Chlorobiia</taxon>
        <taxon>Chlorobiales</taxon>
        <taxon>Chlorobiaceae</taxon>
        <taxon>Chlorobaculum</taxon>
    </lineage>
</organism>
<evidence type="ECO:0000256" key="1">
    <source>
        <dbReference type="SAM" id="SignalP"/>
    </source>
</evidence>
<dbReference type="AlphaFoldDB" id="A0A7C5DCB7"/>
<protein>
    <submittedName>
        <fullName evidence="2">DUF481 domain-containing protein</fullName>
    </submittedName>
</protein>
<proteinExistence type="predicted"/>
<dbReference type="EMBL" id="DRSK01000238">
    <property type="protein sequence ID" value="HHE08069.1"/>
    <property type="molecule type" value="Genomic_DNA"/>
</dbReference>
<feature type="signal peptide" evidence="1">
    <location>
        <begin position="1"/>
        <end position="26"/>
    </location>
</feature>
<sequence>MTLHRHPLLLPLLTLFCLIHAAHAFAAQTITLDNGDRLTGTVERMSDDIVKFKTGYAGTISIEWKKVREIRSDDEPMHVRLTGNGTIPVKSIIRNGDRILLDQQSEPAMNVSQINPDDWETGKAARLSGEVGLSFKLDRGNTHENRSDIATHLEWKKLKHRVRLAGELEYYKTDGTEIQNRWTVGTTYDNHFSKNLYYGASASLKRDRMTDLDLRWTAGPYFGWNIVNNNRTKLSVENGLEYTSEEYLSRSNESFISDAWRMDFNYFIIPGKLELYHRNKGLVSLANAGGLSFDTWSGLKAPIAGGLNTSAELKTSYNGDAPEGAVPWDTTYQLKLGYQW</sequence>
<evidence type="ECO:0000313" key="2">
    <source>
        <dbReference type="EMBL" id="HHE08069.1"/>
    </source>
</evidence>
<feature type="chain" id="PRO_5028317528" evidence="1">
    <location>
        <begin position="27"/>
        <end position="340"/>
    </location>
</feature>
<keyword evidence="1" id="KW-0732">Signal</keyword>
<reference evidence="2" key="1">
    <citation type="journal article" date="2020" name="mSystems">
        <title>Genome- and Community-Level Interaction Insights into Carbon Utilization and Element Cycling Functions of Hydrothermarchaeota in Hydrothermal Sediment.</title>
        <authorList>
            <person name="Zhou Z."/>
            <person name="Liu Y."/>
            <person name="Xu W."/>
            <person name="Pan J."/>
            <person name="Luo Z.H."/>
            <person name="Li M."/>
        </authorList>
    </citation>
    <scope>NUCLEOTIDE SEQUENCE [LARGE SCALE GENOMIC DNA]</scope>
    <source>
        <strain evidence="2">HyVt-628</strain>
    </source>
</reference>
<name>A0A7C5DCB7_9CHLB</name>
<comment type="caution">
    <text evidence="2">The sequence shown here is derived from an EMBL/GenBank/DDBJ whole genome shotgun (WGS) entry which is preliminary data.</text>
</comment>
<dbReference type="InterPro" id="IPR007433">
    <property type="entry name" value="DUF481"/>
</dbReference>
<gene>
    <name evidence="2" type="ORF">ENL01_04225</name>
</gene>
<dbReference type="Proteomes" id="UP000886059">
    <property type="component" value="Unassembled WGS sequence"/>
</dbReference>
<dbReference type="Pfam" id="PF04338">
    <property type="entry name" value="DUF481"/>
    <property type="match status" value="1"/>
</dbReference>
<accession>A0A7C5DCB7</accession>